<feature type="coiled-coil region" evidence="1">
    <location>
        <begin position="115"/>
        <end position="159"/>
    </location>
</feature>
<feature type="coiled-coil region" evidence="1">
    <location>
        <begin position="32"/>
        <end position="87"/>
    </location>
</feature>
<dbReference type="RefSeq" id="WP_142660561.1">
    <property type="nucleotide sequence ID" value="NZ_CABFVA020000093.1"/>
</dbReference>
<dbReference type="OrthoDB" id="9799341at2"/>
<protein>
    <recommendedName>
        <fullName evidence="2">C4-type zinc ribbon domain-containing protein</fullName>
    </recommendedName>
</protein>
<evidence type="ECO:0000256" key="1">
    <source>
        <dbReference type="SAM" id="Coils"/>
    </source>
</evidence>
<dbReference type="Proteomes" id="UP000334923">
    <property type="component" value="Unassembled WGS sequence"/>
</dbReference>
<keyword evidence="4" id="KW-1185">Reference proteome</keyword>
<feature type="domain" description="C4-type zinc ribbon" evidence="2">
    <location>
        <begin position="198"/>
        <end position="230"/>
    </location>
</feature>
<keyword evidence="1" id="KW-0175">Coiled coil</keyword>
<dbReference type="Gene3D" id="1.10.287.1490">
    <property type="match status" value="1"/>
</dbReference>
<sequence length="234" mass="27070">MHPDLPPLIDLQELDQKITRLRSELAQLPVAKRRVEGELEEAKQKLHQAKHEQQASELVRRQKEGEIEELRRQLARYQAQQMQARKNEEYQALTHEILLVKAKVEREEDDVLLLLEKADELKAGVKQEERKAEQVERETQEKRKELADKELRLSALLAEAEKAWEEKKGRVEPGLFVRYQRLVHGHRENAAVPVIHGSCGGCHMKLTRQTLLRAEAATEIAFCENCGRIVFVAL</sequence>
<dbReference type="Pfam" id="PF02591">
    <property type="entry name" value="Zn_ribbon_9"/>
    <property type="match status" value="1"/>
</dbReference>
<accession>A0A5E6MHP7</accession>
<evidence type="ECO:0000259" key="2">
    <source>
        <dbReference type="Pfam" id="PF02591"/>
    </source>
</evidence>
<proteinExistence type="predicted"/>
<evidence type="ECO:0000313" key="3">
    <source>
        <dbReference type="EMBL" id="VVM07418.1"/>
    </source>
</evidence>
<dbReference type="EMBL" id="CABFVA020000093">
    <property type="protein sequence ID" value="VVM07418.1"/>
    <property type="molecule type" value="Genomic_DNA"/>
</dbReference>
<name>A0A5E6MHP7_9BACT</name>
<evidence type="ECO:0000313" key="4">
    <source>
        <dbReference type="Proteomes" id="UP000334923"/>
    </source>
</evidence>
<organism evidence="3 4">
    <name type="scientific">Methylacidimicrobium tartarophylax</name>
    <dbReference type="NCBI Taxonomy" id="1041768"/>
    <lineage>
        <taxon>Bacteria</taxon>
        <taxon>Pseudomonadati</taxon>
        <taxon>Verrucomicrobiota</taxon>
        <taxon>Methylacidimicrobium</taxon>
    </lineage>
</organism>
<gene>
    <name evidence="3" type="ORF">MAMT_01757</name>
</gene>
<dbReference type="InterPro" id="IPR003743">
    <property type="entry name" value="Zf-RING_7"/>
</dbReference>
<dbReference type="AlphaFoldDB" id="A0A5E6MHP7"/>
<reference evidence="3 4" key="1">
    <citation type="submission" date="2019-09" db="EMBL/GenBank/DDBJ databases">
        <authorList>
            <person name="Cremers G."/>
        </authorList>
    </citation>
    <scope>NUCLEOTIDE SEQUENCE [LARGE SCALE GENOMIC DNA]</scope>
    <source>
        <strain evidence="3">4A</strain>
    </source>
</reference>